<feature type="compositionally biased region" description="Polar residues" evidence="1">
    <location>
        <begin position="35"/>
        <end position="48"/>
    </location>
</feature>
<proteinExistence type="predicted"/>
<evidence type="ECO:0000313" key="2">
    <source>
        <dbReference type="EMBL" id="PAV10469.1"/>
    </source>
</evidence>
<dbReference type="AlphaFoldDB" id="A0A2A2HLV6"/>
<dbReference type="Proteomes" id="UP000218164">
    <property type="component" value="Unassembled WGS sequence"/>
</dbReference>
<evidence type="ECO:0000256" key="1">
    <source>
        <dbReference type="SAM" id="MobiDB-lite"/>
    </source>
</evidence>
<feature type="compositionally biased region" description="Basic and acidic residues" evidence="1">
    <location>
        <begin position="77"/>
        <end position="86"/>
    </location>
</feature>
<name>A0A2A2HLV6_9EURY</name>
<feature type="region of interest" description="Disordered" evidence="1">
    <location>
        <begin position="17"/>
        <end position="48"/>
    </location>
</feature>
<comment type="caution">
    <text evidence="2">The sequence shown here is derived from an EMBL/GenBank/DDBJ whole genome shotgun (WGS) entry which is preliminary data.</text>
</comment>
<feature type="compositionally biased region" description="Gly residues" evidence="1">
    <location>
        <begin position="20"/>
        <end position="33"/>
    </location>
</feature>
<feature type="region of interest" description="Disordered" evidence="1">
    <location>
        <begin position="62"/>
        <end position="86"/>
    </location>
</feature>
<keyword evidence="3" id="KW-1185">Reference proteome</keyword>
<gene>
    <name evidence="2" type="ORF">ASJ81_13485</name>
</gene>
<evidence type="ECO:0000313" key="3">
    <source>
        <dbReference type="Proteomes" id="UP000218164"/>
    </source>
</evidence>
<organism evidence="2 3">
    <name type="scientific">Methanosarcina spelaei</name>
    <dbReference type="NCBI Taxonomy" id="1036679"/>
    <lineage>
        <taxon>Archaea</taxon>
        <taxon>Methanobacteriati</taxon>
        <taxon>Methanobacteriota</taxon>
        <taxon>Stenosarchaea group</taxon>
        <taxon>Methanomicrobia</taxon>
        <taxon>Methanosarcinales</taxon>
        <taxon>Methanosarcinaceae</taxon>
        <taxon>Methanosarcina</taxon>
    </lineage>
</organism>
<sequence>MTITIEGEAFPLEVINASEGGSGKEGSGFGAGGQIQYSADDQSTSTDPAVQIYDPVTKSYSDYRGSKKRFSWGGENHSTKQGRDTF</sequence>
<reference evidence="2 3" key="1">
    <citation type="journal article" date="2017" name="BMC Genomics">
        <title>Genomic analysis of methanogenic archaea reveals a shift towards energy conservation.</title>
        <authorList>
            <person name="Gilmore S.P."/>
            <person name="Henske J.K."/>
            <person name="Sexton J.A."/>
            <person name="Solomon K.V."/>
            <person name="Seppala S."/>
            <person name="Yoo J.I."/>
            <person name="Huyett L.M."/>
            <person name="Pressman A."/>
            <person name="Cogan J.Z."/>
            <person name="Kivenson V."/>
            <person name="Peng X."/>
            <person name="Tan Y."/>
            <person name="Valentine D.L."/>
            <person name="O'Malley M.A."/>
        </authorList>
    </citation>
    <scope>NUCLEOTIDE SEQUENCE [LARGE SCALE GENOMIC DNA]</scope>
    <source>
        <strain evidence="2 3">MC-15</strain>
    </source>
</reference>
<dbReference type="EMBL" id="LMVP01000557">
    <property type="protein sequence ID" value="PAV10469.1"/>
    <property type="molecule type" value="Genomic_DNA"/>
</dbReference>
<accession>A0A2A2HLV6</accession>
<dbReference type="OrthoDB" id="379776at2157"/>
<dbReference type="RefSeq" id="WP_095646206.1">
    <property type="nucleotide sequence ID" value="NZ_LMVP01000557.1"/>
</dbReference>
<protein>
    <submittedName>
        <fullName evidence="2">Uncharacterized protein</fullName>
    </submittedName>
</protein>